<evidence type="ECO:0000313" key="4">
    <source>
        <dbReference type="EMBL" id="SEL19348.1"/>
    </source>
</evidence>
<dbReference type="SUPFAM" id="SSF53955">
    <property type="entry name" value="Lysozyme-like"/>
    <property type="match status" value="1"/>
</dbReference>
<dbReference type="Gene3D" id="1.10.530.10">
    <property type="match status" value="1"/>
</dbReference>
<dbReference type="PANTHER" id="PTHR37423:SF2">
    <property type="entry name" value="MEMBRANE-BOUND LYTIC MUREIN TRANSGLYCOSYLASE C"/>
    <property type="match status" value="1"/>
</dbReference>
<dbReference type="InterPro" id="IPR008258">
    <property type="entry name" value="Transglycosylase_SLT_dom_1"/>
</dbReference>
<sequence>MALSIASVPIGMSIIVSQSDYRRRKQPGLVGSPHMIKKPVLHPLILGVLLACGLAQPVHAEIYSFIDENGVTHFSNVPTDRRYVPLTGSASDRSAGYQFITRPRIRRPEPAVKVQYGSIIDTIARTYALESALLHAVISAESGYNSAAVSKKGAAGLMQLMPETAQRYGVTDRFDPVQNLHGGARYLSDLLRMFDGNLSLALAGYNAGENSVVKHGYQIPPYVETRTYVPKVLNLYRRYQLSKLPQTKRGA</sequence>
<evidence type="ECO:0000259" key="3">
    <source>
        <dbReference type="Pfam" id="PF13511"/>
    </source>
</evidence>
<feature type="domain" description="DUF4124" evidence="3">
    <location>
        <begin position="49"/>
        <end position="90"/>
    </location>
</feature>
<gene>
    <name evidence="4" type="ORF">SAMN05216387_10677</name>
</gene>
<keyword evidence="5" id="KW-1185">Reference proteome</keyword>
<evidence type="ECO:0000313" key="5">
    <source>
        <dbReference type="Proteomes" id="UP000198620"/>
    </source>
</evidence>
<dbReference type="AlphaFoldDB" id="A0A1H7N8P5"/>
<dbReference type="Proteomes" id="UP000198620">
    <property type="component" value="Unassembled WGS sequence"/>
</dbReference>
<dbReference type="STRING" id="1233.SAMN05216387_10677"/>
<evidence type="ECO:0008006" key="6">
    <source>
        <dbReference type="Google" id="ProtNLM"/>
    </source>
</evidence>
<proteinExistence type="inferred from homology"/>
<dbReference type="Pfam" id="PF13511">
    <property type="entry name" value="DUF4124"/>
    <property type="match status" value="1"/>
</dbReference>
<dbReference type="InterPro" id="IPR025392">
    <property type="entry name" value="DUF4124"/>
</dbReference>
<dbReference type="EMBL" id="FOBH01000006">
    <property type="protein sequence ID" value="SEL19348.1"/>
    <property type="molecule type" value="Genomic_DNA"/>
</dbReference>
<dbReference type="CDD" id="cd00254">
    <property type="entry name" value="LT-like"/>
    <property type="match status" value="1"/>
</dbReference>
<dbReference type="InterPro" id="IPR023346">
    <property type="entry name" value="Lysozyme-like_dom_sf"/>
</dbReference>
<protein>
    <recommendedName>
        <fullName evidence="6">Transglycosylase SLT domain-containing protein</fullName>
    </recommendedName>
</protein>
<name>A0A1H7N8P5_9PROT</name>
<reference evidence="4 5" key="1">
    <citation type="submission" date="2016-10" db="EMBL/GenBank/DDBJ databases">
        <authorList>
            <person name="de Groot N.N."/>
        </authorList>
    </citation>
    <scope>NUCLEOTIDE SEQUENCE [LARGE SCALE GENOMIC DNA]</scope>
    <source>
        <strain evidence="4 5">Nv1</strain>
    </source>
</reference>
<organism evidence="4 5">
    <name type="scientific">Nitrosovibrio tenuis</name>
    <dbReference type="NCBI Taxonomy" id="1233"/>
    <lineage>
        <taxon>Bacteria</taxon>
        <taxon>Pseudomonadati</taxon>
        <taxon>Pseudomonadota</taxon>
        <taxon>Betaproteobacteria</taxon>
        <taxon>Nitrosomonadales</taxon>
        <taxon>Nitrosomonadaceae</taxon>
        <taxon>Nitrosovibrio</taxon>
    </lineage>
</organism>
<dbReference type="Pfam" id="PF01464">
    <property type="entry name" value="SLT"/>
    <property type="match status" value="1"/>
</dbReference>
<feature type="domain" description="Transglycosylase SLT" evidence="2">
    <location>
        <begin position="120"/>
        <end position="214"/>
    </location>
</feature>
<accession>A0A1H7N8P5</accession>
<evidence type="ECO:0000256" key="1">
    <source>
        <dbReference type="ARBA" id="ARBA00007734"/>
    </source>
</evidence>
<dbReference type="PANTHER" id="PTHR37423">
    <property type="entry name" value="SOLUBLE LYTIC MUREIN TRANSGLYCOSYLASE-RELATED"/>
    <property type="match status" value="1"/>
</dbReference>
<comment type="similarity">
    <text evidence="1">Belongs to the transglycosylase Slt family.</text>
</comment>
<evidence type="ECO:0000259" key="2">
    <source>
        <dbReference type="Pfam" id="PF01464"/>
    </source>
</evidence>